<dbReference type="OrthoDB" id="3061561at2759"/>
<feature type="transmembrane region" description="Helical" evidence="2">
    <location>
        <begin position="287"/>
        <end position="307"/>
    </location>
</feature>
<feature type="transmembrane region" description="Helical" evidence="2">
    <location>
        <begin position="25"/>
        <end position="46"/>
    </location>
</feature>
<organism evidence="3 4">
    <name type="scientific">Ophiocordyceps camponoti-rufipedis</name>
    <dbReference type="NCBI Taxonomy" id="2004952"/>
    <lineage>
        <taxon>Eukaryota</taxon>
        <taxon>Fungi</taxon>
        <taxon>Dikarya</taxon>
        <taxon>Ascomycota</taxon>
        <taxon>Pezizomycotina</taxon>
        <taxon>Sordariomycetes</taxon>
        <taxon>Hypocreomycetidae</taxon>
        <taxon>Hypocreales</taxon>
        <taxon>Ophiocordycipitaceae</taxon>
        <taxon>Ophiocordyceps</taxon>
    </lineage>
</organism>
<keyword evidence="4" id="KW-1185">Reference proteome</keyword>
<proteinExistence type="predicted"/>
<name>A0A2C5YZH3_9HYPO</name>
<evidence type="ECO:0000256" key="2">
    <source>
        <dbReference type="SAM" id="Phobius"/>
    </source>
</evidence>
<dbReference type="PANTHER" id="PTHR35043">
    <property type="entry name" value="TRANSCRIPTION FACTOR DOMAIN-CONTAINING PROTEIN"/>
    <property type="match status" value="1"/>
</dbReference>
<dbReference type="EMBL" id="NJES01000363">
    <property type="protein sequence ID" value="PHH73166.1"/>
    <property type="molecule type" value="Genomic_DNA"/>
</dbReference>
<keyword evidence="2" id="KW-0472">Membrane</keyword>
<feature type="transmembrane region" description="Helical" evidence="2">
    <location>
        <begin position="319"/>
        <end position="341"/>
    </location>
</feature>
<feature type="region of interest" description="Disordered" evidence="1">
    <location>
        <begin position="114"/>
        <end position="140"/>
    </location>
</feature>
<keyword evidence="2" id="KW-0812">Transmembrane</keyword>
<protein>
    <submittedName>
        <fullName evidence="3">Uncharacterized protein</fullName>
    </submittedName>
</protein>
<keyword evidence="2" id="KW-1133">Transmembrane helix</keyword>
<comment type="caution">
    <text evidence="3">The sequence shown here is derived from an EMBL/GenBank/DDBJ whole genome shotgun (WGS) entry which is preliminary data.</text>
</comment>
<gene>
    <name evidence="3" type="ORF">CDD80_4002</name>
</gene>
<dbReference type="PANTHER" id="PTHR35043:SF7">
    <property type="entry name" value="TRANSCRIPTION FACTOR DOMAIN-CONTAINING PROTEIN"/>
    <property type="match status" value="1"/>
</dbReference>
<dbReference type="AlphaFoldDB" id="A0A2C5YZH3"/>
<feature type="transmembrane region" description="Helical" evidence="2">
    <location>
        <begin position="224"/>
        <end position="248"/>
    </location>
</feature>
<reference evidence="3 4" key="1">
    <citation type="submission" date="2017-06" db="EMBL/GenBank/DDBJ databases">
        <title>Ant-infecting Ophiocordyceps genomes reveal a high diversity of potential behavioral manipulation genes and a possible major role for enterotoxins.</title>
        <authorList>
            <person name="De Bekker C."/>
            <person name="Evans H.C."/>
            <person name="Brachmann A."/>
            <person name="Hughes D.P."/>
        </authorList>
    </citation>
    <scope>NUCLEOTIDE SEQUENCE [LARGE SCALE GENOMIC DNA]</scope>
    <source>
        <strain evidence="3 4">Map16</strain>
    </source>
</reference>
<feature type="transmembrane region" description="Helical" evidence="2">
    <location>
        <begin position="199"/>
        <end position="218"/>
    </location>
</feature>
<dbReference type="Proteomes" id="UP000226431">
    <property type="component" value="Unassembled WGS sequence"/>
</dbReference>
<evidence type="ECO:0000313" key="4">
    <source>
        <dbReference type="Proteomes" id="UP000226431"/>
    </source>
</evidence>
<evidence type="ECO:0000256" key="1">
    <source>
        <dbReference type="SAM" id="MobiDB-lite"/>
    </source>
</evidence>
<feature type="transmembrane region" description="Helical" evidence="2">
    <location>
        <begin position="362"/>
        <end position="385"/>
    </location>
</feature>
<accession>A0A2C5YZH3</accession>
<evidence type="ECO:0000313" key="3">
    <source>
        <dbReference type="EMBL" id="PHH73166.1"/>
    </source>
</evidence>
<sequence length="404" mass="45011">MATHGTGDLVGFRPEPNCGRGTIGILWGCLSTIALSLWASIHLNLVEAGLEIRIGMFVGCLILPEAGVAEATEEYATALYWRDRIRAFPGWESWSLKHSYLVLMSGVVCADPAVRGSGSGPRSEQRPDSVDDDDNEKTKPDYLTLPILFELIKETQPDYPPVADYHKDSRVNTQPPLQHVRLDMFPSSRNINQRSKTDAMVKLLALLQTLWFAVNILFRLVVGIGLSLLETMTVAYVLCGIFLFFLWFAKPQGLEEPFDLPVSLAARQIPPPPPMPRRADPRSRAQVARLTTGILLVTLFSATHLAAWNYPFPSVVETWLWRGSVIASWILASLPALNPVLPESWYHSAGWYGSFGKRPSRFLAGFYVTARLTTFALVFASLRAVPSSVYEKPRWSSYWVSLSG</sequence>